<dbReference type="Pfam" id="PF00092">
    <property type="entry name" value="VWA"/>
    <property type="match status" value="1"/>
</dbReference>
<proteinExistence type="predicted"/>
<accession>A0A3T0D8Q1</accession>
<dbReference type="Pfam" id="PF07090">
    <property type="entry name" value="GATase1_like"/>
    <property type="match status" value="1"/>
</dbReference>
<evidence type="ECO:0000313" key="3">
    <source>
        <dbReference type="EMBL" id="AZT91182.1"/>
    </source>
</evidence>
<dbReference type="SMART" id="SM00327">
    <property type="entry name" value="VWA"/>
    <property type="match status" value="2"/>
</dbReference>
<dbReference type="SUPFAM" id="SSF52317">
    <property type="entry name" value="Class I glutamine amidotransferase-like"/>
    <property type="match status" value="1"/>
</dbReference>
<dbReference type="PROSITE" id="PS50234">
    <property type="entry name" value="VWFA"/>
    <property type="match status" value="1"/>
</dbReference>
<dbReference type="InterPro" id="IPR002035">
    <property type="entry name" value="VWF_A"/>
</dbReference>
<evidence type="ECO:0000259" key="2">
    <source>
        <dbReference type="PROSITE" id="PS50234"/>
    </source>
</evidence>
<gene>
    <name evidence="3" type="ORF">ELD05_11385</name>
</gene>
<dbReference type="InterPro" id="IPR036465">
    <property type="entry name" value="vWFA_dom_sf"/>
</dbReference>
<name>A0A3T0D8Q1_9FIRM</name>
<organism evidence="3 4">
    <name type="scientific">Caldicellulosiruptor changbaiensis</name>
    <dbReference type="NCBI Taxonomy" id="1222016"/>
    <lineage>
        <taxon>Bacteria</taxon>
        <taxon>Bacillati</taxon>
        <taxon>Bacillota</taxon>
        <taxon>Bacillota incertae sedis</taxon>
        <taxon>Caldicellulosiruptorales</taxon>
        <taxon>Caldicellulosiruptoraceae</taxon>
        <taxon>Caldicellulosiruptor</taxon>
    </lineage>
</organism>
<dbReference type="InterPro" id="IPR010768">
    <property type="entry name" value="GATase1-like"/>
</dbReference>
<dbReference type="PANTHER" id="PTHR37947:SF2">
    <property type="entry name" value="VON WILLEBRAND FACTOR TYPE A"/>
    <property type="match status" value="1"/>
</dbReference>
<evidence type="ECO:0000313" key="4">
    <source>
        <dbReference type="Proteomes" id="UP000282930"/>
    </source>
</evidence>
<dbReference type="Gene3D" id="3.40.50.880">
    <property type="match status" value="1"/>
</dbReference>
<dbReference type="Pfam" id="PF13519">
    <property type="entry name" value="VWA_2"/>
    <property type="match status" value="1"/>
</dbReference>
<keyword evidence="1" id="KW-1133">Transmembrane helix</keyword>
<keyword evidence="1" id="KW-0472">Membrane</keyword>
<evidence type="ECO:0000256" key="1">
    <source>
        <dbReference type="SAM" id="Phobius"/>
    </source>
</evidence>
<feature type="transmembrane region" description="Helical" evidence="1">
    <location>
        <begin position="817"/>
        <end position="836"/>
    </location>
</feature>
<dbReference type="CDD" id="cd00198">
    <property type="entry name" value="vWFA"/>
    <property type="match status" value="2"/>
</dbReference>
<dbReference type="Gene3D" id="3.40.50.410">
    <property type="entry name" value="von Willebrand factor, type A domain"/>
    <property type="match status" value="2"/>
</dbReference>
<dbReference type="Proteomes" id="UP000282930">
    <property type="component" value="Chromosome"/>
</dbReference>
<reference evidence="3 4" key="1">
    <citation type="submission" date="2018-12" db="EMBL/GenBank/DDBJ databases">
        <title>Genome sequence from the cellulolytic species, Caldicellulosiruptor changbaiensis.</title>
        <authorList>
            <person name="Blumer-Schuette S.E."/>
            <person name="Mendoza C."/>
        </authorList>
    </citation>
    <scope>NUCLEOTIDE SEQUENCE [LARGE SCALE GENOMIC DNA]</scope>
    <source>
        <strain evidence="3 4">CBS-Z</strain>
    </source>
</reference>
<dbReference type="EMBL" id="CP034791">
    <property type="protein sequence ID" value="AZT91182.1"/>
    <property type="molecule type" value="Genomic_DNA"/>
</dbReference>
<dbReference type="KEGG" id="ccha:ELD05_11385"/>
<sequence>MRISLERPLILLLIPILGVVIWLLSKRFYKEGLGKKFVVVLRIVIFLLIILALSIPKLTISSNKVATIYLADLSDSNAKNIDKMKDFIQKAIKLKKSNEMQSVVVFGQDTNVEFSLKNNPKFSEFGSVVDTSETNIENAIKFAANLFPKDFQKRLVILTDGKETVGNAKTTIDLLNNNGIDVKVLLLKSEKEKDIQFSSLKIPQKVVKNQEFSVFANINSTYPASAQLKIFRDGSLIFSQKIMLEKGENRFVIKDKLPREGIYRYQGVIEAEDDEEDKNNFAYAMCQVKKPQKVLVVYQNIDDVKNVRSLLDSYSADYDMVISDNVDFGLDRLMQYSFVVLCNVSKNHLTDKFLNDCERYVKDLGGGLLVIGGENSYALGNYSNSVLEKMLPVKMQLKNKEKERNVAVVLVIDHSRSMGESNLGNINKLEIAKSAAAKMIDHLESSDSVGVIAFDHNFYWASKFGKLKSKNEVIENISGIQIGGGTAIIPPLTEAVNTLRKSKAKDKVIVLLTDGYGEEGGYEYPASIAKRNNIKITTIGVGSSINAPILSWMAAYTSGRFYYVKDASNLIDVFLKEAKIIKGKYIKEKKFIPKVVETNFINSAFSSYPPLYGYIATTKKDIATSLLVSDEDEPILTVWRYGLGKTAAWCSDLNGSWSRDWVMWDKFSKFFSNLFKWLEKGAEDDSFTFDVQKEKGLVVSINGKFKSNATATLKCIYPNAAEKMLKMKRTSPDKFETMAEFMPGNYTFVAFVTEDGKTKMSTFLYSINYSDEFRVDFDSSRFEQFIALSNAKVVKNPGDIYKGKLKEVYSQQDLSDFLIILCIFLFLLEIAIRRFALYVQIERLFLQTCNTMKKVKYLKIKMDFGKKDLITKANDTRKPGKKVKLLSKKEKKQDEKDHEILDIKKLRRF</sequence>
<protein>
    <submittedName>
        <fullName evidence="3">VWA domain-containing protein</fullName>
    </submittedName>
</protein>
<keyword evidence="4" id="KW-1185">Reference proteome</keyword>
<dbReference type="RefSeq" id="WP_127352518.1">
    <property type="nucleotide sequence ID" value="NZ_CP034791.1"/>
</dbReference>
<dbReference type="InterPro" id="IPR029062">
    <property type="entry name" value="Class_I_gatase-like"/>
</dbReference>
<dbReference type="SUPFAM" id="SSF53300">
    <property type="entry name" value="vWA-like"/>
    <property type="match status" value="2"/>
</dbReference>
<keyword evidence="1" id="KW-0812">Transmembrane</keyword>
<dbReference type="AlphaFoldDB" id="A0A3T0D8Q1"/>
<feature type="transmembrane region" description="Helical" evidence="1">
    <location>
        <begin position="6"/>
        <end position="25"/>
    </location>
</feature>
<dbReference type="PANTHER" id="PTHR37947">
    <property type="entry name" value="BLL2462 PROTEIN"/>
    <property type="match status" value="1"/>
</dbReference>
<feature type="domain" description="VWFA" evidence="2">
    <location>
        <begin position="407"/>
        <end position="578"/>
    </location>
</feature>
<feature type="transmembrane region" description="Helical" evidence="1">
    <location>
        <begin position="37"/>
        <end position="55"/>
    </location>
</feature>